<feature type="compositionally biased region" description="Basic and acidic residues" evidence="1">
    <location>
        <begin position="175"/>
        <end position="192"/>
    </location>
</feature>
<proteinExistence type="predicted"/>
<reference evidence="2 3" key="1">
    <citation type="journal article" date="2023" name="Plants (Basel)">
        <title>Bridging the Gap: Combining Genomics and Transcriptomics Approaches to Understand Stylosanthes scabra, an Orphan Legume from the Brazilian Caatinga.</title>
        <authorList>
            <person name="Ferreira-Neto J.R.C."/>
            <person name="da Silva M.D."/>
            <person name="Binneck E."/>
            <person name="de Melo N.F."/>
            <person name="da Silva R.H."/>
            <person name="de Melo A.L.T.M."/>
            <person name="Pandolfi V."/>
            <person name="Bustamante F.O."/>
            <person name="Brasileiro-Vidal A.C."/>
            <person name="Benko-Iseppon A.M."/>
        </authorList>
    </citation>
    <scope>NUCLEOTIDE SEQUENCE [LARGE SCALE GENOMIC DNA]</scope>
    <source>
        <tissue evidence="2">Leaves</tissue>
    </source>
</reference>
<feature type="region of interest" description="Disordered" evidence="1">
    <location>
        <begin position="154"/>
        <end position="220"/>
    </location>
</feature>
<dbReference type="Proteomes" id="UP001341840">
    <property type="component" value="Unassembled WGS sequence"/>
</dbReference>
<gene>
    <name evidence="2" type="ORF">PIB30_016995</name>
</gene>
<evidence type="ECO:0000256" key="1">
    <source>
        <dbReference type="SAM" id="MobiDB-lite"/>
    </source>
</evidence>
<organism evidence="2 3">
    <name type="scientific">Stylosanthes scabra</name>
    <dbReference type="NCBI Taxonomy" id="79078"/>
    <lineage>
        <taxon>Eukaryota</taxon>
        <taxon>Viridiplantae</taxon>
        <taxon>Streptophyta</taxon>
        <taxon>Embryophyta</taxon>
        <taxon>Tracheophyta</taxon>
        <taxon>Spermatophyta</taxon>
        <taxon>Magnoliopsida</taxon>
        <taxon>eudicotyledons</taxon>
        <taxon>Gunneridae</taxon>
        <taxon>Pentapetalae</taxon>
        <taxon>rosids</taxon>
        <taxon>fabids</taxon>
        <taxon>Fabales</taxon>
        <taxon>Fabaceae</taxon>
        <taxon>Papilionoideae</taxon>
        <taxon>50 kb inversion clade</taxon>
        <taxon>dalbergioids sensu lato</taxon>
        <taxon>Dalbergieae</taxon>
        <taxon>Pterocarpus clade</taxon>
        <taxon>Stylosanthes</taxon>
    </lineage>
</organism>
<evidence type="ECO:0000313" key="2">
    <source>
        <dbReference type="EMBL" id="MED6217371.1"/>
    </source>
</evidence>
<sequence>MELQRGYEGTLYRTDASGHIASRIALMEPRVIRTRRSILVRPDERVCDLIRLAGFQHVAHPVDWEHDWALIHMDWTYEQPRAPTPDVDFAPNNYTQWVADMVGQSSYQPPPDVIGQSSYQPPPDVIGQSSYQPPVDVPYWGTHVQHTEPFAHMSAETPPTAYDPRRQVPSESSSSEEHQIRTQVDRGLGRGHRETRRPPCGTGGCLDPAVDRRGRGRGPR</sequence>
<protein>
    <submittedName>
        <fullName evidence="2">Uncharacterized protein</fullName>
    </submittedName>
</protein>
<evidence type="ECO:0000313" key="3">
    <source>
        <dbReference type="Proteomes" id="UP001341840"/>
    </source>
</evidence>
<comment type="caution">
    <text evidence="2">The sequence shown here is derived from an EMBL/GenBank/DDBJ whole genome shotgun (WGS) entry which is preliminary data.</text>
</comment>
<dbReference type="EMBL" id="JASCZI010271909">
    <property type="protein sequence ID" value="MED6217371.1"/>
    <property type="molecule type" value="Genomic_DNA"/>
</dbReference>
<name>A0ABU6Z5W0_9FABA</name>
<accession>A0ABU6Z5W0</accession>
<keyword evidence="3" id="KW-1185">Reference proteome</keyword>